<evidence type="ECO:0000313" key="2">
    <source>
        <dbReference type="EMBL" id="ABJ85964.1"/>
    </source>
</evidence>
<name>Q01WK1_SOLUE</name>
<sequence precursor="true">MRFLALLLCAAAHSASLPANLYDHLHWRNIGPFRGGRVTAVSGVVGDGATFYFGSVGGGVWKTTNAGVTWSPIFDEQQIASIGAIAVAPSNPNVIYAGTGEADIRSQIGFGDGVYKSTDAGKTWTNVGLRDTRQIACIRVDPRNPDLVYVAALGHVYGPNAERGVFRSSDGGGTWAKVLDRGSETGAVDLALDPSDSRTIYATVWNARRPVWSTYAPIEGPGSGLFKSTDGGDHWASIAGRGLPEAQWGRSGVAVAAGGKRVYALIDAKGAGGLYRSDDAGVSWTRVSSDARITSRNWYFSGITVDPKNADVVYAPNVAVYRSTDGGHNFTVLKGAPGGDDYRILWIDPTETRRMVLGSDQGTNVSLDGGQTWSSWYNQPTAQMYHVVTDNQFPYHVYGAQQDSGTAVVPSRTNHHEIDARDWYTVSQGEAGYIGVDPKNHNIVYAGNTAGSLARFDKRTGEAQNISPSVGRGGFNPSTAKYRFPWTPPLVFSTTEPDTLYFGSQVLLKTTDGGLNWQEISGDLTGDTRKDKTPIAGPVMTANAREAGYGVIYTIAPSPLRAGMIWVGSDTGLIHLTRDGGKTWQNVTPPGLSAWSKVGMIEASHFDAGEAWAAIDRHRLEDYKPYVYRTRDYGKTWTLVAKGLGAPAFVNSVREDPVRRGLLYAGTELGAAVSFDSGDHWQSLQLNLPAVSVRDLAVHGDDLVIATFGRGFWILDGMEPLRQANERIAGSEVALLRPATAVRVNPEEFNGTPMPPEEPQAKNPPDGALIDYYLKSAAAGEVALEILDAKGDVVRKISSQDRAPVRPPGAVAETWYPAPERVTGRAGMNRFVWDLRYAATGAEDPESALGRPVQGPLVLPGTYTVRLTVDGKSVSQPLKVTMDPRSSATAVDLQKQFELSIAIWRDLVRAAEAAREDAGKREAITGVMARLGAALAVAESADRTPPATAYQLAAQARKDLAAALGK</sequence>
<gene>
    <name evidence="2" type="ordered locus">Acid_5008</name>
</gene>
<protein>
    <recommendedName>
        <fullName evidence="3">Sortilin N-terminal domain-containing protein</fullName>
    </recommendedName>
</protein>
<dbReference type="SUPFAM" id="SSF50939">
    <property type="entry name" value="Sialidases"/>
    <property type="match status" value="1"/>
</dbReference>
<proteinExistence type="predicted"/>
<dbReference type="InterPro" id="IPR015943">
    <property type="entry name" value="WD40/YVTN_repeat-like_dom_sf"/>
</dbReference>
<dbReference type="EMBL" id="CP000473">
    <property type="protein sequence ID" value="ABJ85964.1"/>
    <property type="molecule type" value="Genomic_DNA"/>
</dbReference>
<dbReference type="eggNOG" id="COG4447">
    <property type="taxonomic scope" value="Bacteria"/>
</dbReference>
<dbReference type="SUPFAM" id="SSF110296">
    <property type="entry name" value="Oligoxyloglucan reducing end-specific cellobiohydrolase"/>
    <property type="match status" value="1"/>
</dbReference>
<dbReference type="InterPro" id="IPR036278">
    <property type="entry name" value="Sialidase_sf"/>
</dbReference>
<dbReference type="GO" id="GO:0010411">
    <property type="term" value="P:xyloglucan metabolic process"/>
    <property type="evidence" value="ECO:0007669"/>
    <property type="project" value="TreeGrafter"/>
</dbReference>
<evidence type="ECO:0008006" key="3">
    <source>
        <dbReference type="Google" id="ProtNLM"/>
    </source>
</evidence>
<dbReference type="InParanoid" id="Q01WK1"/>
<dbReference type="InterPro" id="IPR052025">
    <property type="entry name" value="Xyloglucanase_GH74"/>
</dbReference>
<dbReference type="Gene3D" id="2.60.40.4070">
    <property type="match status" value="1"/>
</dbReference>
<evidence type="ECO:0000256" key="1">
    <source>
        <dbReference type="SAM" id="SignalP"/>
    </source>
</evidence>
<keyword evidence="1" id="KW-0732">Signal</keyword>
<dbReference type="PANTHER" id="PTHR43739">
    <property type="entry name" value="XYLOGLUCANASE (EUROFUNG)"/>
    <property type="match status" value="1"/>
</dbReference>
<dbReference type="HOGENOM" id="CLU_004847_0_0_0"/>
<dbReference type="Gene3D" id="2.130.10.10">
    <property type="entry name" value="YVTN repeat-like/Quinoprotein amine dehydrogenase"/>
    <property type="match status" value="4"/>
</dbReference>
<accession>Q01WK1</accession>
<feature type="chain" id="PRO_5004163355" description="Sortilin N-terminal domain-containing protein" evidence="1">
    <location>
        <begin position="22"/>
        <end position="966"/>
    </location>
</feature>
<organism evidence="2">
    <name type="scientific">Solibacter usitatus (strain Ellin6076)</name>
    <dbReference type="NCBI Taxonomy" id="234267"/>
    <lineage>
        <taxon>Bacteria</taxon>
        <taxon>Pseudomonadati</taxon>
        <taxon>Acidobacteriota</taxon>
        <taxon>Terriglobia</taxon>
        <taxon>Bryobacterales</taxon>
        <taxon>Solibacteraceae</taxon>
        <taxon>Candidatus Solibacter</taxon>
    </lineage>
</organism>
<reference evidence="2" key="1">
    <citation type="submission" date="2006-10" db="EMBL/GenBank/DDBJ databases">
        <title>Complete sequence of Solibacter usitatus Ellin6076.</title>
        <authorList>
            <consortium name="US DOE Joint Genome Institute"/>
            <person name="Copeland A."/>
            <person name="Lucas S."/>
            <person name="Lapidus A."/>
            <person name="Barry K."/>
            <person name="Detter J.C."/>
            <person name="Glavina del Rio T."/>
            <person name="Hammon N."/>
            <person name="Israni S."/>
            <person name="Dalin E."/>
            <person name="Tice H."/>
            <person name="Pitluck S."/>
            <person name="Thompson L.S."/>
            <person name="Brettin T."/>
            <person name="Bruce D."/>
            <person name="Han C."/>
            <person name="Tapia R."/>
            <person name="Gilna P."/>
            <person name="Schmutz J."/>
            <person name="Larimer F."/>
            <person name="Land M."/>
            <person name="Hauser L."/>
            <person name="Kyrpides N."/>
            <person name="Mikhailova N."/>
            <person name="Janssen P.H."/>
            <person name="Kuske C.R."/>
            <person name="Richardson P."/>
        </authorList>
    </citation>
    <scope>NUCLEOTIDE SEQUENCE</scope>
    <source>
        <strain evidence="2">Ellin6076</strain>
    </source>
</reference>
<dbReference type="PANTHER" id="PTHR43739:SF5">
    <property type="entry name" value="EXO-ALPHA-SIALIDASE"/>
    <property type="match status" value="1"/>
</dbReference>
<dbReference type="AlphaFoldDB" id="Q01WK1"/>
<dbReference type="KEGG" id="sus:Acid_5008"/>
<dbReference type="STRING" id="234267.Acid_5008"/>
<dbReference type="CDD" id="cd15482">
    <property type="entry name" value="Sialidase_non-viral"/>
    <property type="match status" value="2"/>
</dbReference>
<feature type="signal peptide" evidence="1">
    <location>
        <begin position="1"/>
        <end position="21"/>
    </location>
</feature>